<protein>
    <submittedName>
        <fullName evidence="3">Unannotated protein</fullName>
    </submittedName>
</protein>
<evidence type="ECO:0000313" key="5">
    <source>
        <dbReference type="EMBL" id="CAB4998335.1"/>
    </source>
</evidence>
<sequence length="198" mass="21510">MLLVGLTGGIGAGKSTVSLGLAERGAVVVDADAIVRELQQPGTQVFKEMEERFGPGILDDSGQLDRAAVADLVFTDATALADLGAIVHPRVHEEIARRIEEQSTTDSVVILDVPLLVESGWEDLRGTIVVDLDPEVAIARLIEFRGFSEQDARNRIAKQASRSDRLARADFVIDNHGQPHELDDQIALAWQWIQSLAP</sequence>
<proteinExistence type="inferred from homology"/>
<dbReference type="GO" id="GO:0015937">
    <property type="term" value="P:coenzyme A biosynthetic process"/>
    <property type="evidence" value="ECO:0007669"/>
    <property type="project" value="InterPro"/>
</dbReference>
<dbReference type="CDD" id="cd02022">
    <property type="entry name" value="DPCK"/>
    <property type="match status" value="1"/>
</dbReference>
<evidence type="ECO:0000313" key="7">
    <source>
        <dbReference type="EMBL" id="CAB5068464.1"/>
    </source>
</evidence>
<keyword evidence="2" id="KW-0067">ATP-binding</keyword>
<dbReference type="EMBL" id="CAFAAQ010000099">
    <property type="protein sequence ID" value="CAB4810706.1"/>
    <property type="molecule type" value="Genomic_DNA"/>
</dbReference>
<dbReference type="PROSITE" id="PS51219">
    <property type="entry name" value="DPCK"/>
    <property type="match status" value="1"/>
</dbReference>
<evidence type="ECO:0000313" key="4">
    <source>
        <dbReference type="EMBL" id="CAB4810706.1"/>
    </source>
</evidence>
<dbReference type="GO" id="GO:0004140">
    <property type="term" value="F:dephospho-CoA kinase activity"/>
    <property type="evidence" value="ECO:0007669"/>
    <property type="project" value="InterPro"/>
</dbReference>
<dbReference type="InterPro" id="IPR001977">
    <property type="entry name" value="Depp_CoAkinase"/>
</dbReference>
<dbReference type="AlphaFoldDB" id="A0A6J6QDJ8"/>
<gene>
    <name evidence="3" type="ORF">UFOPK2582_01347</name>
    <name evidence="4" type="ORF">UFOPK3046_01133</name>
    <name evidence="5" type="ORF">UFOPK3914_01990</name>
    <name evidence="6" type="ORF">UFOPK4173_01211</name>
    <name evidence="7" type="ORF">UFOPK4354_01512</name>
</gene>
<dbReference type="SUPFAM" id="SSF52540">
    <property type="entry name" value="P-loop containing nucleoside triphosphate hydrolases"/>
    <property type="match status" value="1"/>
</dbReference>
<dbReference type="Pfam" id="PF01121">
    <property type="entry name" value="CoaE"/>
    <property type="match status" value="1"/>
</dbReference>
<dbReference type="Gene3D" id="3.40.50.300">
    <property type="entry name" value="P-loop containing nucleotide triphosphate hydrolases"/>
    <property type="match status" value="1"/>
</dbReference>
<dbReference type="GO" id="GO:0005524">
    <property type="term" value="F:ATP binding"/>
    <property type="evidence" value="ECO:0007669"/>
    <property type="project" value="UniProtKB-KW"/>
</dbReference>
<dbReference type="PANTHER" id="PTHR10695">
    <property type="entry name" value="DEPHOSPHO-COA KINASE-RELATED"/>
    <property type="match status" value="1"/>
</dbReference>
<evidence type="ECO:0000256" key="1">
    <source>
        <dbReference type="ARBA" id="ARBA00022741"/>
    </source>
</evidence>
<reference evidence="3" key="1">
    <citation type="submission" date="2020-05" db="EMBL/GenBank/DDBJ databases">
        <authorList>
            <person name="Chiriac C."/>
            <person name="Salcher M."/>
            <person name="Ghai R."/>
            <person name="Kavagutti S V."/>
        </authorList>
    </citation>
    <scope>NUCLEOTIDE SEQUENCE</scope>
</reference>
<keyword evidence="1" id="KW-0547">Nucleotide-binding</keyword>
<evidence type="ECO:0000313" key="6">
    <source>
        <dbReference type="EMBL" id="CAB5036206.1"/>
    </source>
</evidence>
<evidence type="ECO:0000256" key="2">
    <source>
        <dbReference type="ARBA" id="ARBA00022840"/>
    </source>
</evidence>
<dbReference type="HAMAP" id="MF_00376">
    <property type="entry name" value="Dephospho_CoA_kinase"/>
    <property type="match status" value="1"/>
</dbReference>
<organism evidence="3">
    <name type="scientific">freshwater metagenome</name>
    <dbReference type="NCBI Taxonomy" id="449393"/>
    <lineage>
        <taxon>unclassified sequences</taxon>
        <taxon>metagenomes</taxon>
        <taxon>ecological metagenomes</taxon>
    </lineage>
</organism>
<dbReference type="InterPro" id="IPR027417">
    <property type="entry name" value="P-loop_NTPase"/>
</dbReference>
<evidence type="ECO:0000313" key="3">
    <source>
        <dbReference type="EMBL" id="CAB4709307.1"/>
    </source>
</evidence>
<dbReference type="EMBL" id="CAFBOG010000269">
    <property type="protein sequence ID" value="CAB4998335.1"/>
    <property type="molecule type" value="Genomic_DNA"/>
</dbReference>
<name>A0A6J6QDJ8_9ZZZZ</name>
<dbReference type="EMBL" id="CAEZXS010000188">
    <property type="protein sequence ID" value="CAB4709307.1"/>
    <property type="molecule type" value="Genomic_DNA"/>
</dbReference>
<dbReference type="NCBIfam" id="TIGR00152">
    <property type="entry name" value="dephospho-CoA kinase"/>
    <property type="match status" value="1"/>
</dbReference>
<dbReference type="EMBL" id="CAFBQW010000198">
    <property type="protein sequence ID" value="CAB5068464.1"/>
    <property type="molecule type" value="Genomic_DNA"/>
</dbReference>
<dbReference type="PANTHER" id="PTHR10695:SF46">
    <property type="entry name" value="BIFUNCTIONAL COENZYME A SYNTHASE-RELATED"/>
    <property type="match status" value="1"/>
</dbReference>
<dbReference type="EMBL" id="CAFBPW010000142">
    <property type="protein sequence ID" value="CAB5036206.1"/>
    <property type="molecule type" value="Genomic_DNA"/>
</dbReference>
<accession>A0A6J6QDJ8</accession>